<comment type="caution">
    <text evidence="1">The sequence shown here is derived from an EMBL/GenBank/DDBJ whole genome shotgun (WGS) entry which is preliminary data.</text>
</comment>
<sequence length="87" mass="9974">MNPFLQTLVNQKVKQLTTQELIQYANQYDISISKKEAENILSLVKKEQINIYDEAKLNKLLDKIRNIVSADAANKAEKLLTQLQSIL</sequence>
<evidence type="ECO:0000313" key="1">
    <source>
        <dbReference type="EMBL" id="OEH93723.1"/>
    </source>
</evidence>
<reference evidence="1 2" key="1">
    <citation type="submission" date="2016-08" db="EMBL/GenBank/DDBJ databases">
        <title>Genome of Bacillus solimangrovi GH2-4.</title>
        <authorList>
            <person name="Lim S."/>
            <person name="Kim B.-C."/>
        </authorList>
    </citation>
    <scope>NUCLEOTIDE SEQUENCE [LARGE SCALE GENOMIC DNA]</scope>
    <source>
        <strain evidence="1 2">GH2-4</strain>
    </source>
</reference>
<evidence type="ECO:0000313" key="2">
    <source>
        <dbReference type="Proteomes" id="UP000095209"/>
    </source>
</evidence>
<keyword evidence="2" id="KW-1185">Reference proteome</keyword>
<accession>A0A1E5LI15</accession>
<dbReference type="Proteomes" id="UP000095209">
    <property type="component" value="Unassembled WGS sequence"/>
</dbReference>
<dbReference type="EMBL" id="MJEH01000010">
    <property type="protein sequence ID" value="OEH93723.1"/>
    <property type="molecule type" value="Genomic_DNA"/>
</dbReference>
<organism evidence="1 2">
    <name type="scientific">Bacillus solimangrovi</name>
    <dbReference type="NCBI Taxonomy" id="1305675"/>
    <lineage>
        <taxon>Bacteria</taxon>
        <taxon>Bacillati</taxon>
        <taxon>Bacillota</taxon>
        <taxon>Bacilli</taxon>
        <taxon>Bacillales</taxon>
        <taxon>Bacillaceae</taxon>
        <taxon>Bacillus</taxon>
    </lineage>
</organism>
<dbReference type="InterPro" id="IPR020277">
    <property type="entry name" value="DUF2624"/>
</dbReference>
<gene>
    <name evidence="1" type="ORF">BFG57_11845</name>
</gene>
<proteinExistence type="predicted"/>
<dbReference type="Pfam" id="PF11116">
    <property type="entry name" value="DUF2624"/>
    <property type="match status" value="1"/>
</dbReference>
<dbReference type="AlphaFoldDB" id="A0A1E5LI15"/>
<protein>
    <recommendedName>
        <fullName evidence="3">tRNA methyltransferase</fullName>
    </recommendedName>
</protein>
<name>A0A1E5LI15_9BACI</name>
<evidence type="ECO:0008006" key="3">
    <source>
        <dbReference type="Google" id="ProtNLM"/>
    </source>
</evidence>
<dbReference type="STRING" id="1305675.BFG57_11845"/>
<dbReference type="RefSeq" id="WP_069716298.1">
    <property type="nucleotide sequence ID" value="NZ_MJEH01000010.1"/>
</dbReference>